<dbReference type="GO" id="GO:0003677">
    <property type="term" value="F:DNA binding"/>
    <property type="evidence" value="ECO:0007669"/>
    <property type="project" value="UniProtKB-UniRule"/>
</dbReference>
<keyword evidence="1 2" id="KW-0238">DNA-binding</keyword>
<dbReference type="EMBL" id="CP024932">
    <property type="protein sequence ID" value="ATZ08326.1"/>
    <property type="molecule type" value="Genomic_DNA"/>
</dbReference>
<dbReference type="AlphaFoldDB" id="A0ABC8CJW3"/>
<proteinExistence type="predicted"/>
<protein>
    <recommendedName>
        <fullName evidence="2 3">Single-stranded DNA-binding protein</fullName>
    </recommendedName>
</protein>
<sequence>MIDYEYRAGHLAADPELRYTPSGTPVVNFTLIQSSKYYDQQQATWVTSARSVVDVVLWDKKFDNGDVIPWTSWAQEVLSKGSHVVVHGRLLQRSWQNQQGENRYKTELRAESVFVSLAEVATSDAPPNAGMGGGADSTPGAPPF</sequence>
<evidence type="ECO:0000256" key="4">
    <source>
        <dbReference type="SAM" id="MobiDB-lite"/>
    </source>
</evidence>
<dbReference type="NCBIfam" id="TIGR00621">
    <property type="entry name" value="ssb"/>
    <property type="match status" value="1"/>
</dbReference>
<gene>
    <name evidence="5" type="ORF">A9D01_05645</name>
</gene>
<dbReference type="InterPro" id="IPR011344">
    <property type="entry name" value="ssDNA-bd"/>
</dbReference>
<accession>A0ABC8CJW3</accession>
<dbReference type="PIRSF" id="PIRSF002070">
    <property type="entry name" value="SSB"/>
    <property type="match status" value="1"/>
</dbReference>
<dbReference type="InterPro" id="IPR012340">
    <property type="entry name" value="NA-bd_OB-fold"/>
</dbReference>
<dbReference type="CDD" id="cd04496">
    <property type="entry name" value="SSB_OBF"/>
    <property type="match status" value="1"/>
</dbReference>
<dbReference type="Pfam" id="PF00436">
    <property type="entry name" value="SSB"/>
    <property type="match status" value="1"/>
</dbReference>
<evidence type="ECO:0000256" key="1">
    <source>
        <dbReference type="ARBA" id="ARBA00023125"/>
    </source>
</evidence>
<reference evidence="5 6" key="1">
    <citation type="submission" date="2017-11" db="EMBL/GenBank/DDBJ databases">
        <title>Whole genome sequencing of cultured pathogen.</title>
        <authorList>
            <person name="Hoffmann M."/>
            <person name="Sanchez M."/>
            <person name="Timme R."/>
            <person name="Nudel K."/>
            <person name="Bry L."/>
        </authorList>
    </citation>
    <scope>NUCLEOTIDE SEQUENCE [LARGE SCALE GENOMIC DNA]</scope>
    <source>
        <strain evidence="5 6">216</strain>
    </source>
</reference>
<dbReference type="Proteomes" id="UP000231994">
    <property type="component" value="Chromosome"/>
</dbReference>
<dbReference type="RefSeq" id="WP_100618870.1">
    <property type="nucleotide sequence ID" value="NZ_CP024932.1"/>
</dbReference>
<dbReference type="PROSITE" id="PS50935">
    <property type="entry name" value="SSB"/>
    <property type="match status" value="1"/>
</dbReference>
<name>A0ABC8CJW3_CORST</name>
<dbReference type="Gene3D" id="2.40.50.140">
    <property type="entry name" value="Nucleic acid-binding proteins"/>
    <property type="match status" value="1"/>
</dbReference>
<feature type="region of interest" description="Disordered" evidence="4">
    <location>
        <begin position="124"/>
        <end position="144"/>
    </location>
</feature>
<evidence type="ECO:0000313" key="6">
    <source>
        <dbReference type="Proteomes" id="UP000231994"/>
    </source>
</evidence>
<evidence type="ECO:0000313" key="5">
    <source>
        <dbReference type="EMBL" id="ATZ08326.1"/>
    </source>
</evidence>
<organism evidence="5 6">
    <name type="scientific">Corynebacterium striatum</name>
    <dbReference type="NCBI Taxonomy" id="43770"/>
    <lineage>
        <taxon>Bacteria</taxon>
        <taxon>Bacillati</taxon>
        <taxon>Actinomycetota</taxon>
        <taxon>Actinomycetes</taxon>
        <taxon>Mycobacteriales</taxon>
        <taxon>Corynebacteriaceae</taxon>
        <taxon>Corynebacterium</taxon>
    </lineage>
</organism>
<dbReference type="SUPFAM" id="SSF50249">
    <property type="entry name" value="Nucleic acid-binding proteins"/>
    <property type="match status" value="1"/>
</dbReference>
<evidence type="ECO:0000256" key="3">
    <source>
        <dbReference type="RuleBase" id="RU000524"/>
    </source>
</evidence>
<dbReference type="InterPro" id="IPR000424">
    <property type="entry name" value="Primosome_PriB/ssb"/>
</dbReference>
<evidence type="ECO:0000256" key="2">
    <source>
        <dbReference type="PIRNR" id="PIRNR002070"/>
    </source>
</evidence>